<accession>A0A366S134</accession>
<dbReference type="InterPro" id="IPR008928">
    <property type="entry name" value="6-hairpin_glycosidase_sf"/>
</dbReference>
<dbReference type="OrthoDB" id="4104179at2759"/>
<dbReference type="InterPro" id="IPR005198">
    <property type="entry name" value="Glyco_hydro_76"/>
</dbReference>
<comment type="caution">
    <text evidence="3">The sequence shown here is derived from an EMBL/GenBank/DDBJ whole genome shotgun (WGS) entry which is preliminary data.</text>
</comment>
<dbReference type="Proteomes" id="UP000253153">
    <property type="component" value="Unassembled WGS sequence"/>
</dbReference>
<dbReference type="Pfam" id="PF03663">
    <property type="entry name" value="Glyco_hydro_76"/>
    <property type="match status" value="1"/>
</dbReference>
<evidence type="ECO:0000313" key="3">
    <source>
        <dbReference type="EMBL" id="RBR23029.1"/>
    </source>
</evidence>
<dbReference type="PANTHER" id="PTHR47791:SF2">
    <property type="entry name" value="ENDO MANNANASE, GH76 FAMILY (EUROFUNG)"/>
    <property type="match status" value="1"/>
</dbReference>
<evidence type="ECO:0000256" key="2">
    <source>
        <dbReference type="SAM" id="SignalP"/>
    </source>
</evidence>
<keyword evidence="4" id="KW-1185">Reference proteome</keyword>
<reference evidence="3 4" key="1">
    <citation type="submission" date="2018-06" db="EMBL/GenBank/DDBJ databases">
        <title>Fusarium incarnatum-equiseti species complex species 28.</title>
        <authorList>
            <person name="Gardiner D.M."/>
        </authorList>
    </citation>
    <scope>NUCLEOTIDE SEQUENCE [LARGE SCALE GENOMIC DNA]</scope>
    <source>
        <strain evidence="3 4">FIESC_28</strain>
    </source>
</reference>
<dbReference type="Gene3D" id="1.50.10.20">
    <property type="match status" value="1"/>
</dbReference>
<proteinExistence type="predicted"/>
<protein>
    <recommendedName>
        <fullName evidence="5">Glycosyl hydrolase</fullName>
    </recommendedName>
</protein>
<dbReference type="RefSeq" id="XP_031017620.1">
    <property type="nucleotide sequence ID" value="XM_031158315.1"/>
</dbReference>
<evidence type="ECO:0000256" key="1">
    <source>
        <dbReference type="SAM" id="MobiDB-lite"/>
    </source>
</evidence>
<dbReference type="PANTHER" id="PTHR47791">
    <property type="entry name" value="MEIOTICALLY UP-REGULATED GENE 191 PROTEIN"/>
    <property type="match status" value="1"/>
</dbReference>
<name>A0A366S134_9HYPO</name>
<evidence type="ECO:0000313" key="4">
    <source>
        <dbReference type="Proteomes" id="UP000253153"/>
    </source>
</evidence>
<dbReference type="InterPro" id="IPR053169">
    <property type="entry name" value="MUG_Protein"/>
</dbReference>
<feature type="signal peptide" evidence="2">
    <location>
        <begin position="1"/>
        <end position="22"/>
    </location>
</feature>
<feature type="chain" id="PRO_5017066477" description="Glycosyl hydrolase" evidence="2">
    <location>
        <begin position="23"/>
        <end position="611"/>
    </location>
</feature>
<dbReference type="EMBL" id="QKXC01000082">
    <property type="protein sequence ID" value="RBR23029.1"/>
    <property type="molecule type" value="Genomic_DNA"/>
</dbReference>
<dbReference type="AlphaFoldDB" id="A0A366S134"/>
<evidence type="ECO:0008006" key="5">
    <source>
        <dbReference type="Google" id="ProtNLM"/>
    </source>
</evidence>
<keyword evidence="2" id="KW-0732">Signal</keyword>
<organism evidence="3 4">
    <name type="scientific">Fusarium coffeatum</name>
    <dbReference type="NCBI Taxonomy" id="231269"/>
    <lineage>
        <taxon>Eukaryota</taxon>
        <taxon>Fungi</taxon>
        <taxon>Dikarya</taxon>
        <taxon>Ascomycota</taxon>
        <taxon>Pezizomycotina</taxon>
        <taxon>Sordariomycetes</taxon>
        <taxon>Hypocreomycetidae</taxon>
        <taxon>Hypocreales</taxon>
        <taxon>Nectriaceae</taxon>
        <taxon>Fusarium</taxon>
        <taxon>Fusarium incarnatum-equiseti species complex</taxon>
    </lineage>
</organism>
<dbReference type="SUPFAM" id="SSF48208">
    <property type="entry name" value="Six-hairpin glycosidases"/>
    <property type="match status" value="1"/>
</dbReference>
<dbReference type="GeneID" id="41993611"/>
<feature type="region of interest" description="Disordered" evidence="1">
    <location>
        <begin position="569"/>
        <end position="590"/>
    </location>
</feature>
<dbReference type="GO" id="GO:0005975">
    <property type="term" value="P:carbohydrate metabolic process"/>
    <property type="evidence" value="ECO:0007669"/>
    <property type="project" value="InterPro"/>
</dbReference>
<gene>
    <name evidence="3" type="ORF">FIESC28_04168</name>
</gene>
<feature type="region of interest" description="Disordered" evidence="1">
    <location>
        <begin position="517"/>
        <end position="539"/>
    </location>
</feature>
<sequence length="611" mass="67872">MIWLKITAGFASVFAIIQPISCAPSRENPQQDYCPVIYTDKPTNCSPIPETFLSFSPQKLDSPPAETQILEDALSALSTLQDTFFEPDYATWPSAIDWTAAVTGTVVAGMLTTLSKAINTVDLAGIDDWRVKENIISTFYAQLVGSYFGQDVLSLRGQAYDDILWVVLGWVEAIKFVRTHADLHYPKIKSKEASPKDGLRDMIDAMPWQGYNWFSSFAHRSRIFWNLATRGWETKFCNGGMVWNPRLNPYKNAITNELWISASISMYEHFPGDNFTAPWLANAAFPDNDPAHLEAAIQGYKWLIDVNMTNSRGLFVDGYHIDSSKPGNTKCDVRDEMVYTYNQGVLLTGQRGLWSVSGSASYLEDGHRLIQSVIEATGWSLKDEKPVDELSRLGPGKLPPWKGLGRGGVLEEACDASSTCSQDGQTFKGIFFHHFTAFCSPLEPLRGKGGRIVDPHGFQKVKSIHAGACKSYLGWVKHNALAALETRNDAGLFGMWWGAGIFDATVTLDNDGIKHGAENTTDYRNRGTPAGETWGGRHRWLPGTGGLSPLESKPDQQVMDIARDGLLPRTRRREVKAQQQDPNARGRGRTVETQVGGIALLRAYWELSRSF</sequence>